<dbReference type="InterPro" id="IPR002645">
    <property type="entry name" value="STAS_dom"/>
</dbReference>
<comment type="caution">
    <text evidence="2">The sequence shown here is derived from an EMBL/GenBank/DDBJ whole genome shotgun (WGS) entry which is preliminary data.</text>
</comment>
<evidence type="ECO:0000259" key="1">
    <source>
        <dbReference type="PROSITE" id="PS50801"/>
    </source>
</evidence>
<evidence type="ECO:0000313" key="3">
    <source>
        <dbReference type="Proteomes" id="UP000243469"/>
    </source>
</evidence>
<gene>
    <name evidence="2" type="ORF">CSA60_03750</name>
</gene>
<dbReference type="AlphaFoldDB" id="A0A2G6JKS1"/>
<dbReference type="PROSITE" id="PS50801">
    <property type="entry name" value="STAS"/>
    <property type="match status" value="1"/>
</dbReference>
<dbReference type="EMBL" id="PDSH01000018">
    <property type="protein sequence ID" value="PIE24003.1"/>
    <property type="molecule type" value="Genomic_DNA"/>
</dbReference>
<evidence type="ECO:0000313" key="2">
    <source>
        <dbReference type="EMBL" id="PIE24003.1"/>
    </source>
</evidence>
<accession>A0A2G6JKS1</accession>
<dbReference type="Pfam" id="PF13466">
    <property type="entry name" value="STAS_2"/>
    <property type="match status" value="1"/>
</dbReference>
<dbReference type="InterPro" id="IPR058548">
    <property type="entry name" value="MlaB-like_STAS"/>
</dbReference>
<feature type="domain" description="STAS" evidence="1">
    <location>
        <begin position="13"/>
        <end position="95"/>
    </location>
</feature>
<dbReference type="InterPro" id="IPR036513">
    <property type="entry name" value="STAS_dom_sf"/>
</dbReference>
<name>A0A2G6JKS1_NEPCE</name>
<sequence length="95" mass="10622">MATASQSGQRIILEGKLQFPVIFQLRKKVESMLSLMSGVVEVDFQKVVSVDSSSLSFWLCCLRYAQGRGIQLQALNIPEDMQSIIKLVGLDDQIF</sequence>
<dbReference type="Gene3D" id="3.30.750.24">
    <property type="entry name" value="STAS domain"/>
    <property type="match status" value="1"/>
</dbReference>
<organism evidence="2 3">
    <name type="scientific">Neptuniibacter caesariensis</name>
    <dbReference type="NCBI Taxonomy" id="207954"/>
    <lineage>
        <taxon>Bacteria</taxon>
        <taxon>Pseudomonadati</taxon>
        <taxon>Pseudomonadota</taxon>
        <taxon>Gammaproteobacteria</taxon>
        <taxon>Oceanospirillales</taxon>
        <taxon>Oceanospirillaceae</taxon>
        <taxon>Neptuniibacter</taxon>
    </lineage>
</organism>
<proteinExistence type="predicted"/>
<protein>
    <recommendedName>
        <fullName evidence="1">STAS domain-containing protein</fullName>
    </recommendedName>
</protein>
<reference evidence="2 3" key="1">
    <citation type="submission" date="2017-10" db="EMBL/GenBank/DDBJ databases">
        <title>Novel microbial diversity and functional potential in the marine mammal oral microbiome.</title>
        <authorList>
            <person name="Dudek N.K."/>
            <person name="Sun C.L."/>
            <person name="Burstein D."/>
            <person name="Kantor R.S."/>
            <person name="Aliaga Goltsman D.S."/>
            <person name="Bik E.M."/>
            <person name="Thomas B.C."/>
            <person name="Banfield J.F."/>
            <person name="Relman D.A."/>
        </authorList>
    </citation>
    <scope>NUCLEOTIDE SEQUENCE [LARGE SCALE GENOMIC DNA]</scope>
    <source>
        <strain evidence="2">DOLJORAL78_47_21</strain>
    </source>
</reference>
<dbReference type="Proteomes" id="UP000243469">
    <property type="component" value="Unassembled WGS sequence"/>
</dbReference>
<dbReference type="SUPFAM" id="SSF52091">
    <property type="entry name" value="SpoIIaa-like"/>
    <property type="match status" value="1"/>
</dbReference>